<evidence type="ECO:0008006" key="5">
    <source>
        <dbReference type="Google" id="ProtNLM"/>
    </source>
</evidence>
<proteinExistence type="predicted"/>
<evidence type="ECO:0000256" key="1">
    <source>
        <dbReference type="ARBA" id="ARBA00022737"/>
    </source>
</evidence>
<reference evidence="3 4" key="1">
    <citation type="submission" date="2023-01" db="EMBL/GenBank/DDBJ databases">
        <authorList>
            <person name="Kreplak J."/>
        </authorList>
    </citation>
    <scope>NUCLEOTIDE SEQUENCE [LARGE SCALE GENOMIC DNA]</scope>
</reference>
<dbReference type="PANTHER" id="PTHR47926">
    <property type="entry name" value="PENTATRICOPEPTIDE REPEAT-CONTAINING PROTEIN"/>
    <property type="match status" value="1"/>
</dbReference>
<organism evidence="3 4">
    <name type="scientific">Vicia faba</name>
    <name type="common">Broad bean</name>
    <name type="synonym">Faba vulgaris</name>
    <dbReference type="NCBI Taxonomy" id="3906"/>
    <lineage>
        <taxon>Eukaryota</taxon>
        <taxon>Viridiplantae</taxon>
        <taxon>Streptophyta</taxon>
        <taxon>Embryophyta</taxon>
        <taxon>Tracheophyta</taxon>
        <taxon>Spermatophyta</taxon>
        <taxon>Magnoliopsida</taxon>
        <taxon>eudicotyledons</taxon>
        <taxon>Gunneridae</taxon>
        <taxon>Pentapetalae</taxon>
        <taxon>rosids</taxon>
        <taxon>fabids</taxon>
        <taxon>Fabales</taxon>
        <taxon>Fabaceae</taxon>
        <taxon>Papilionoideae</taxon>
        <taxon>50 kb inversion clade</taxon>
        <taxon>NPAAA clade</taxon>
        <taxon>Hologalegina</taxon>
        <taxon>IRL clade</taxon>
        <taxon>Fabeae</taxon>
        <taxon>Vicia</taxon>
    </lineage>
</organism>
<accession>A0AAV1AMZ3</accession>
<dbReference type="EMBL" id="OX451739">
    <property type="protein sequence ID" value="CAI8610434.1"/>
    <property type="molecule type" value="Genomic_DNA"/>
</dbReference>
<gene>
    <name evidence="3" type="ORF">VFH_IV182320</name>
</gene>
<dbReference type="AlphaFoldDB" id="A0AAV1AMZ3"/>
<feature type="repeat" description="PPR" evidence="2">
    <location>
        <begin position="173"/>
        <end position="207"/>
    </location>
</feature>
<dbReference type="PROSITE" id="PS51375">
    <property type="entry name" value="PPR"/>
    <property type="match status" value="1"/>
</dbReference>
<dbReference type="InterPro" id="IPR046960">
    <property type="entry name" value="PPR_At4g14850-like_plant"/>
</dbReference>
<evidence type="ECO:0000313" key="3">
    <source>
        <dbReference type="EMBL" id="CAI8610434.1"/>
    </source>
</evidence>
<name>A0AAV1AMZ3_VICFA</name>
<evidence type="ECO:0000313" key="4">
    <source>
        <dbReference type="Proteomes" id="UP001157006"/>
    </source>
</evidence>
<dbReference type="InterPro" id="IPR002885">
    <property type="entry name" value="PPR_rpt"/>
</dbReference>
<dbReference type="Gene3D" id="1.25.40.10">
    <property type="entry name" value="Tetratricopeptide repeat domain"/>
    <property type="match status" value="2"/>
</dbReference>
<keyword evidence="4" id="KW-1185">Reference proteome</keyword>
<evidence type="ECO:0000256" key="2">
    <source>
        <dbReference type="PROSITE-ProRule" id="PRU00708"/>
    </source>
</evidence>
<dbReference type="Proteomes" id="UP001157006">
    <property type="component" value="Chromosome 4"/>
</dbReference>
<dbReference type="InterPro" id="IPR011990">
    <property type="entry name" value="TPR-like_helical_dom_sf"/>
</dbReference>
<dbReference type="GO" id="GO:0003723">
    <property type="term" value="F:RNA binding"/>
    <property type="evidence" value="ECO:0007669"/>
    <property type="project" value="InterPro"/>
</dbReference>
<keyword evidence="1" id="KW-0677">Repeat</keyword>
<dbReference type="NCBIfam" id="TIGR00756">
    <property type="entry name" value="PPR"/>
    <property type="match status" value="1"/>
</dbReference>
<sequence length="220" mass="25202">MTTNLIESMNGVFKGIRNLPVTVLVKPTYFRMASLFAKRDPSSIFNLLKFYALSPTNIFKVKDHFHQIHKPTLSHCNLMIRGWSQTDNPIEAIHTYNLMYRQGLIGSNLTYPFLLKTCARISHVFCTRMVHARVLKLGFESVLIVSNTLIHVYAGFGELGFVCRVFDETSERDLVSWNYLIYGYGRCKRYREVLGVFEAMRMANVVTMVKVVLACSVLGE</sequence>
<dbReference type="PANTHER" id="PTHR47926:SF359">
    <property type="entry name" value="PENTACOTRIPEPTIDE-REPEAT REGION OF PRORP DOMAIN-CONTAINING PROTEIN"/>
    <property type="match status" value="1"/>
</dbReference>
<protein>
    <recommendedName>
        <fullName evidence="5">Pentatricopeptide repeat-containing protein</fullName>
    </recommendedName>
</protein>
<dbReference type="GO" id="GO:0009451">
    <property type="term" value="P:RNA modification"/>
    <property type="evidence" value="ECO:0007669"/>
    <property type="project" value="InterPro"/>
</dbReference>
<dbReference type="Pfam" id="PF01535">
    <property type="entry name" value="PPR"/>
    <property type="match status" value="2"/>
</dbReference>